<dbReference type="AlphaFoldDB" id="A0AAD1SKB0"/>
<evidence type="ECO:0008006" key="4">
    <source>
        <dbReference type="Google" id="ProtNLM"/>
    </source>
</evidence>
<reference evidence="2" key="1">
    <citation type="submission" date="2022-03" db="EMBL/GenBank/DDBJ databases">
        <authorList>
            <person name="Alioto T."/>
            <person name="Alioto T."/>
            <person name="Gomez Garrido J."/>
        </authorList>
    </citation>
    <scope>NUCLEOTIDE SEQUENCE</scope>
</reference>
<evidence type="ECO:0000313" key="3">
    <source>
        <dbReference type="Proteomes" id="UP001295444"/>
    </source>
</evidence>
<dbReference type="PANTHER" id="PTHR15607:SF12">
    <property type="entry name" value="SYNAPTONEMAL COMPLEX PROTEIN 2"/>
    <property type="match status" value="1"/>
</dbReference>
<dbReference type="GO" id="GO:0007143">
    <property type="term" value="P:female meiotic nuclear division"/>
    <property type="evidence" value="ECO:0007669"/>
    <property type="project" value="TreeGrafter"/>
</dbReference>
<feature type="compositionally biased region" description="Basic residues" evidence="1">
    <location>
        <begin position="50"/>
        <end position="62"/>
    </location>
</feature>
<dbReference type="PANTHER" id="PTHR15607">
    <property type="entry name" value="SYNAPTONEMAL COMPLEX PROTEIN-RELATED"/>
    <property type="match status" value="1"/>
</dbReference>
<feature type="region of interest" description="Disordered" evidence="1">
    <location>
        <begin position="35"/>
        <end position="152"/>
    </location>
</feature>
<dbReference type="GO" id="GO:0000779">
    <property type="term" value="C:condensed chromosome, centromeric region"/>
    <property type="evidence" value="ECO:0007669"/>
    <property type="project" value="TreeGrafter"/>
</dbReference>
<accession>A0AAD1SKB0</accession>
<keyword evidence="3" id="KW-1185">Reference proteome</keyword>
<protein>
    <recommendedName>
        <fullName evidence="4">Synaptonemal complex protein 2</fullName>
    </recommendedName>
</protein>
<dbReference type="Proteomes" id="UP001295444">
    <property type="component" value="Chromosome 06"/>
</dbReference>
<dbReference type="GO" id="GO:0007140">
    <property type="term" value="P:male meiotic nuclear division"/>
    <property type="evidence" value="ECO:0007669"/>
    <property type="project" value="TreeGrafter"/>
</dbReference>
<evidence type="ECO:0000256" key="1">
    <source>
        <dbReference type="SAM" id="MobiDB-lite"/>
    </source>
</evidence>
<name>A0AAD1SKB0_PELCU</name>
<feature type="compositionally biased region" description="Polar residues" evidence="1">
    <location>
        <begin position="117"/>
        <end position="129"/>
    </location>
</feature>
<gene>
    <name evidence="2" type="ORF">PECUL_23A049516</name>
</gene>
<feature type="compositionally biased region" description="Polar residues" evidence="1">
    <location>
        <begin position="289"/>
        <end position="300"/>
    </location>
</feature>
<feature type="compositionally biased region" description="Basic and acidic residues" evidence="1">
    <location>
        <begin position="95"/>
        <end position="116"/>
    </location>
</feature>
<organism evidence="2 3">
    <name type="scientific">Pelobates cultripes</name>
    <name type="common">Western spadefoot toad</name>
    <dbReference type="NCBI Taxonomy" id="61616"/>
    <lineage>
        <taxon>Eukaryota</taxon>
        <taxon>Metazoa</taxon>
        <taxon>Chordata</taxon>
        <taxon>Craniata</taxon>
        <taxon>Vertebrata</taxon>
        <taxon>Euteleostomi</taxon>
        <taxon>Amphibia</taxon>
        <taxon>Batrachia</taxon>
        <taxon>Anura</taxon>
        <taxon>Pelobatoidea</taxon>
        <taxon>Pelobatidae</taxon>
        <taxon>Pelobates</taxon>
    </lineage>
</organism>
<evidence type="ECO:0000313" key="2">
    <source>
        <dbReference type="EMBL" id="CAH2303203.1"/>
    </source>
</evidence>
<dbReference type="InterPro" id="IPR024835">
    <property type="entry name" value="SYCP2-like"/>
</dbReference>
<dbReference type="GO" id="GO:0000800">
    <property type="term" value="C:lateral element"/>
    <property type="evidence" value="ECO:0007669"/>
    <property type="project" value="TreeGrafter"/>
</dbReference>
<proteinExistence type="predicted"/>
<feature type="compositionally biased region" description="Basic and acidic residues" evidence="1">
    <location>
        <begin position="270"/>
        <end position="286"/>
    </location>
</feature>
<dbReference type="EMBL" id="OW240917">
    <property type="protein sequence ID" value="CAH2303203.1"/>
    <property type="molecule type" value="Genomic_DNA"/>
</dbReference>
<feature type="region of interest" description="Disordered" evidence="1">
    <location>
        <begin position="253"/>
        <end position="343"/>
    </location>
</feature>
<sequence>MSPQTQVFVLCVTDRPQDTFKNNDGKKTNKKALERFANKTVNSDIEKPQNKRPRRAALKKKIYKDLSNSEPESEEDTRLCSASREHTKPHLAADLPRRTENTHSAESQIRHPRTETKSINSRLDASPCQQPGPEMVTLSPSPPSIEKNRSDGNVSNKELKGIHQAIARSSSPSLCASSPEKETSVLSRPISTKIFYNQQAKNRDNLFSPTKKAKSNDNVNESCSPASSIVALAMSGSETWGQSAVRDFNKKRTEEGNSEHVVSASPQCCDKGRPRPDRSKQGRIEAHSPISSHTESSRIPSSCEMPNATVHKLGPSESNLKRKHDGNRVSPRGSTDQIKRRKAKLVPRKLFSSTAKDSFSGKVSESLSTVSGNELSMTKAQTRDGNSLGVGVMCQQISKEFSRKIETFWTKQMQMFSMYRKNEIKRIQNLQSSLEKNVHQSIDYEEKIFNSEMTLMKERMKSVQENLLKEMQEEELLSVRRGLQSLFMAGARTL</sequence>